<evidence type="ECO:0000256" key="1">
    <source>
        <dbReference type="SAM" id="MobiDB-lite"/>
    </source>
</evidence>
<dbReference type="RefSeq" id="WP_300962842.1">
    <property type="nucleotide sequence ID" value="NZ_JAUHJR010000015.1"/>
</dbReference>
<feature type="compositionally biased region" description="Basic residues" evidence="1">
    <location>
        <begin position="221"/>
        <end position="238"/>
    </location>
</feature>
<evidence type="ECO:0000313" key="3">
    <source>
        <dbReference type="EMBL" id="MDN4163526.1"/>
    </source>
</evidence>
<feature type="region of interest" description="Disordered" evidence="1">
    <location>
        <begin position="23"/>
        <end position="57"/>
    </location>
</feature>
<comment type="caution">
    <text evidence="3">The sequence shown here is derived from an EMBL/GenBank/DDBJ whole genome shotgun (WGS) entry which is preliminary data.</text>
</comment>
<feature type="compositionally biased region" description="Low complexity" evidence="1">
    <location>
        <begin position="36"/>
        <end position="53"/>
    </location>
</feature>
<evidence type="ECO:0000313" key="4">
    <source>
        <dbReference type="Proteomes" id="UP001168537"/>
    </source>
</evidence>
<proteinExistence type="predicted"/>
<dbReference type="Proteomes" id="UP001168537">
    <property type="component" value="Unassembled WGS sequence"/>
</dbReference>
<sequence>MRPTRPTRALLAGLVAGSLLLTACSDDSGDGPDAEGSASPSSSAGTASASATPYLPVPDGVELTPQGSELEVGEEATVAWEPKQDKVGVLSIRVDRLEKTSFKESFGGWQLDAATKKSNPYFVRATVTNAGDTDLGGLRLQPLYIVDGNNTLVEHSSFASTFDPCPSAPLPKKFGPGKEAEVCLVYLAPGKGELTAVSFRPTQEFNPVTWTGELQQVKKPGQGKKGKKSGKGKGGGRG</sequence>
<keyword evidence="4" id="KW-1185">Reference proteome</keyword>
<keyword evidence="2" id="KW-0732">Signal</keyword>
<evidence type="ECO:0000256" key="2">
    <source>
        <dbReference type="SAM" id="SignalP"/>
    </source>
</evidence>
<protein>
    <recommendedName>
        <fullName evidence="5">DUF4352 domain-containing protein</fullName>
    </recommendedName>
</protein>
<accession>A0ABT8EZW7</accession>
<evidence type="ECO:0008006" key="5">
    <source>
        <dbReference type="Google" id="ProtNLM"/>
    </source>
</evidence>
<dbReference type="EMBL" id="JAUHJR010000015">
    <property type="protein sequence ID" value="MDN4163526.1"/>
    <property type="molecule type" value="Genomic_DNA"/>
</dbReference>
<dbReference type="PROSITE" id="PS51257">
    <property type="entry name" value="PROKAR_LIPOPROTEIN"/>
    <property type="match status" value="1"/>
</dbReference>
<reference evidence="3" key="1">
    <citation type="submission" date="2023-06" db="EMBL/GenBank/DDBJ databases">
        <title>Draft genome sequence of Nocardioides sp. SOB72.</title>
        <authorList>
            <person name="Zhang G."/>
        </authorList>
    </citation>
    <scope>NUCLEOTIDE SEQUENCE</scope>
    <source>
        <strain evidence="3">SOB72</strain>
    </source>
</reference>
<feature type="chain" id="PRO_5045683864" description="DUF4352 domain-containing protein" evidence="2">
    <location>
        <begin position="26"/>
        <end position="238"/>
    </location>
</feature>
<name>A0ABT8EZW7_9ACTN</name>
<feature type="region of interest" description="Disordered" evidence="1">
    <location>
        <begin position="210"/>
        <end position="238"/>
    </location>
</feature>
<organism evidence="3 4">
    <name type="scientific">Nocardioides abyssi</name>
    <dbReference type="NCBI Taxonomy" id="3058370"/>
    <lineage>
        <taxon>Bacteria</taxon>
        <taxon>Bacillati</taxon>
        <taxon>Actinomycetota</taxon>
        <taxon>Actinomycetes</taxon>
        <taxon>Propionibacteriales</taxon>
        <taxon>Nocardioidaceae</taxon>
        <taxon>Nocardioides</taxon>
    </lineage>
</organism>
<gene>
    <name evidence="3" type="ORF">QWY29_19305</name>
</gene>
<feature type="signal peptide" evidence="2">
    <location>
        <begin position="1"/>
        <end position="25"/>
    </location>
</feature>